<proteinExistence type="predicted"/>
<accession>A0A1I4I3S3</accession>
<evidence type="ECO:0000256" key="2">
    <source>
        <dbReference type="ARBA" id="ARBA00012992"/>
    </source>
</evidence>
<dbReference type="PRINTS" id="PR00149">
    <property type="entry name" value="FUMRATELYASE"/>
</dbReference>
<dbReference type="Gene3D" id="1.10.40.30">
    <property type="entry name" value="Fumarase/aspartase (C-terminal domain)"/>
    <property type="match status" value="1"/>
</dbReference>
<dbReference type="InterPro" id="IPR018951">
    <property type="entry name" value="Fumarase_C_C"/>
</dbReference>
<keyword evidence="5" id="KW-0175">Coiled coil</keyword>
<evidence type="ECO:0000256" key="5">
    <source>
        <dbReference type="SAM" id="Coils"/>
    </source>
</evidence>
<sequence>MSKLSNESDYRLEMDSIGSRKIPVDSYYGINSVRAQENFKISRSRVHPELLKAIIIIKQAAAITNFELGLLNESKQEAILAACQQIIESKLLEEIDLDAYQGGAGTSTNMMLNELIANYALEISGKQKGDYKFIHPNDDVNRGQSTNDVYPTALRMAVLNLLAPLTETLAELQQALQEKEKEFANIIKLGRTQLQDAVPITLGQEFSAYAEAINRDRWRLYKITDRLKNINLGGTAVGTGLNTSHNYIFKIAKHLRHLSGLSLSHAENMIDITQNMDIFVEVSGLLKASAVNLNKIASDLRLLASGPQGGLAEIKLPAVQAGSSIMPGKVNPVICEMINQLSIEIICSDQAITLAARDGQLELNAFGPLIAHKLLNMLEMMQQAMRIFIDKCITGIEANQDHCRNLVNHSLAFVTCLVPYLGYEKASQLAKQSLTEDKSLKELILADNILSEEELSQILKAEQMTTPGILKLNKNN</sequence>
<name>A0A1I4I3S3_9FIRM</name>
<feature type="domain" description="Fumarate lyase N-terminal" evidence="6">
    <location>
        <begin position="19"/>
        <end position="346"/>
    </location>
</feature>
<evidence type="ECO:0000313" key="9">
    <source>
        <dbReference type="Proteomes" id="UP000199006"/>
    </source>
</evidence>
<dbReference type="SUPFAM" id="SSF48557">
    <property type="entry name" value="L-aspartase-like"/>
    <property type="match status" value="1"/>
</dbReference>
<dbReference type="NCBIfam" id="NF008909">
    <property type="entry name" value="PRK12273.1"/>
    <property type="match status" value="1"/>
</dbReference>
<keyword evidence="4 8" id="KW-0456">Lyase</keyword>
<dbReference type="FunFam" id="1.20.200.10:FF:000001">
    <property type="entry name" value="Fumarate hydratase, mitochondrial"/>
    <property type="match status" value="1"/>
</dbReference>
<dbReference type="AlphaFoldDB" id="A0A1I4I3S3"/>
<evidence type="ECO:0000313" key="8">
    <source>
        <dbReference type="EMBL" id="SFL48441.1"/>
    </source>
</evidence>
<evidence type="ECO:0000256" key="4">
    <source>
        <dbReference type="ARBA" id="ARBA00023239"/>
    </source>
</evidence>
<dbReference type="PROSITE" id="PS00163">
    <property type="entry name" value="FUMARATE_LYASES"/>
    <property type="match status" value="1"/>
</dbReference>
<dbReference type="Gene3D" id="1.20.200.10">
    <property type="entry name" value="Fumarase/aspartase (Central domain)"/>
    <property type="match status" value="1"/>
</dbReference>
<keyword evidence="3" id="KW-0028">Amino-acid biosynthesis</keyword>
<dbReference type="GO" id="GO:0006531">
    <property type="term" value="P:aspartate metabolic process"/>
    <property type="evidence" value="ECO:0007669"/>
    <property type="project" value="TreeGrafter"/>
</dbReference>
<dbReference type="EMBL" id="FOTI01000014">
    <property type="protein sequence ID" value="SFL48441.1"/>
    <property type="molecule type" value="Genomic_DNA"/>
</dbReference>
<dbReference type="InterPro" id="IPR008948">
    <property type="entry name" value="L-Aspartase-like"/>
</dbReference>
<dbReference type="Gene3D" id="1.10.275.10">
    <property type="entry name" value="Fumarase/aspartase (N-terminal domain)"/>
    <property type="match status" value="1"/>
</dbReference>
<dbReference type="STRING" id="29563.SAMN02983006_01275"/>
<dbReference type="PRINTS" id="PR00145">
    <property type="entry name" value="ARGSUCLYASE"/>
</dbReference>
<evidence type="ECO:0000256" key="3">
    <source>
        <dbReference type="ARBA" id="ARBA00022605"/>
    </source>
</evidence>
<dbReference type="FunFam" id="1.10.40.30:FF:000002">
    <property type="entry name" value="Fumarate hydratase class II"/>
    <property type="match status" value="1"/>
</dbReference>
<dbReference type="GO" id="GO:0008797">
    <property type="term" value="F:aspartate ammonia-lyase activity"/>
    <property type="evidence" value="ECO:0007669"/>
    <property type="project" value="UniProtKB-EC"/>
</dbReference>
<feature type="domain" description="Fumarase C C-terminal" evidence="7">
    <location>
        <begin position="414"/>
        <end position="465"/>
    </location>
</feature>
<dbReference type="EC" id="4.3.1.1" evidence="2"/>
<dbReference type="GO" id="GO:0008652">
    <property type="term" value="P:amino acid biosynthetic process"/>
    <property type="evidence" value="ECO:0007669"/>
    <property type="project" value="UniProtKB-KW"/>
</dbReference>
<dbReference type="GO" id="GO:0006099">
    <property type="term" value="P:tricarboxylic acid cycle"/>
    <property type="evidence" value="ECO:0007669"/>
    <property type="project" value="InterPro"/>
</dbReference>
<dbReference type="InterPro" id="IPR051546">
    <property type="entry name" value="Aspartate_Ammonia-Lyase"/>
</dbReference>
<dbReference type="InterPro" id="IPR022761">
    <property type="entry name" value="Fumarate_lyase_N"/>
</dbReference>
<dbReference type="PANTHER" id="PTHR42696">
    <property type="entry name" value="ASPARTATE AMMONIA-LYASE"/>
    <property type="match status" value="1"/>
</dbReference>
<dbReference type="Pfam" id="PF10415">
    <property type="entry name" value="FumaraseC_C"/>
    <property type="match status" value="1"/>
</dbReference>
<dbReference type="InterPro" id="IPR024083">
    <property type="entry name" value="Fumarase/histidase_N"/>
</dbReference>
<dbReference type="RefSeq" id="WP_089861143.1">
    <property type="nucleotide sequence ID" value="NZ_FOTI01000014.1"/>
</dbReference>
<evidence type="ECO:0000256" key="1">
    <source>
        <dbReference type="ARBA" id="ARBA00001494"/>
    </source>
</evidence>
<feature type="coiled-coil region" evidence="5">
    <location>
        <begin position="162"/>
        <end position="189"/>
    </location>
</feature>
<dbReference type="Pfam" id="PF00206">
    <property type="entry name" value="Lyase_1"/>
    <property type="match status" value="1"/>
</dbReference>
<dbReference type="FunFam" id="1.10.275.10:FF:000001">
    <property type="entry name" value="Fumarate hydratase, mitochondrial"/>
    <property type="match status" value="1"/>
</dbReference>
<dbReference type="GO" id="GO:0005829">
    <property type="term" value="C:cytosol"/>
    <property type="evidence" value="ECO:0007669"/>
    <property type="project" value="TreeGrafter"/>
</dbReference>
<organism evidence="8 9">
    <name type="scientific">Halanaerobium salsuginis</name>
    <dbReference type="NCBI Taxonomy" id="29563"/>
    <lineage>
        <taxon>Bacteria</taxon>
        <taxon>Bacillati</taxon>
        <taxon>Bacillota</taxon>
        <taxon>Clostridia</taxon>
        <taxon>Halanaerobiales</taxon>
        <taxon>Halanaerobiaceae</taxon>
        <taxon>Halanaerobium</taxon>
    </lineage>
</organism>
<evidence type="ECO:0000259" key="7">
    <source>
        <dbReference type="Pfam" id="PF10415"/>
    </source>
</evidence>
<keyword evidence="9" id="KW-1185">Reference proteome</keyword>
<dbReference type="InterPro" id="IPR000362">
    <property type="entry name" value="Fumarate_lyase_fam"/>
</dbReference>
<dbReference type="PANTHER" id="PTHR42696:SF2">
    <property type="entry name" value="ASPARTATE AMMONIA-LYASE"/>
    <property type="match status" value="1"/>
</dbReference>
<dbReference type="InterPro" id="IPR020557">
    <property type="entry name" value="Fumarate_lyase_CS"/>
</dbReference>
<comment type="catalytic activity">
    <reaction evidence="1">
        <text>L-aspartate = fumarate + NH4(+)</text>
        <dbReference type="Rhea" id="RHEA:16601"/>
        <dbReference type="ChEBI" id="CHEBI:28938"/>
        <dbReference type="ChEBI" id="CHEBI:29806"/>
        <dbReference type="ChEBI" id="CHEBI:29991"/>
        <dbReference type="EC" id="4.3.1.1"/>
    </reaction>
</comment>
<dbReference type="OrthoDB" id="9802809at2"/>
<evidence type="ECO:0000259" key="6">
    <source>
        <dbReference type="Pfam" id="PF00206"/>
    </source>
</evidence>
<dbReference type="CDD" id="cd01357">
    <property type="entry name" value="Aspartase"/>
    <property type="match status" value="1"/>
</dbReference>
<protein>
    <recommendedName>
        <fullName evidence="2">aspartate ammonia-lyase</fullName>
        <ecNumber evidence="2">4.3.1.1</ecNumber>
    </recommendedName>
</protein>
<gene>
    <name evidence="8" type="ORF">SAMN02983006_01275</name>
</gene>
<reference evidence="8 9" key="1">
    <citation type="submission" date="2016-10" db="EMBL/GenBank/DDBJ databases">
        <authorList>
            <person name="de Groot N.N."/>
        </authorList>
    </citation>
    <scope>NUCLEOTIDE SEQUENCE [LARGE SCALE GENOMIC DNA]</scope>
    <source>
        <strain evidence="8 9">ATCC 51327</strain>
    </source>
</reference>
<dbReference type="Proteomes" id="UP000199006">
    <property type="component" value="Unassembled WGS sequence"/>
</dbReference>